<feature type="domain" description="Flavodoxin-like" evidence="1">
    <location>
        <begin position="3"/>
        <end position="157"/>
    </location>
</feature>
<reference evidence="2 3" key="1">
    <citation type="submission" date="2020-08" db="EMBL/GenBank/DDBJ databases">
        <title>The Agave Microbiome: Exploring the role of microbial communities in plant adaptations to desert environments.</title>
        <authorList>
            <person name="Partida-Martinez L.P."/>
        </authorList>
    </citation>
    <scope>NUCLEOTIDE SEQUENCE [LARGE SCALE GENOMIC DNA]</scope>
    <source>
        <strain evidence="2 3">RAS26</strain>
    </source>
</reference>
<dbReference type="Proteomes" id="UP000518206">
    <property type="component" value="Unassembled WGS sequence"/>
</dbReference>
<evidence type="ECO:0000259" key="1">
    <source>
        <dbReference type="PROSITE" id="PS50902"/>
    </source>
</evidence>
<dbReference type="EC" id="1.3.5.3" evidence="2"/>
<dbReference type="InterPro" id="IPR008254">
    <property type="entry name" value="Flavodoxin/NO_synth"/>
</dbReference>
<accession>A0A7W4UC86</accession>
<dbReference type="GO" id="GO:0010181">
    <property type="term" value="F:FMN binding"/>
    <property type="evidence" value="ECO:0007669"/>
    <property type="project" value="InterPro"/>
</dbReference>
<dbReference type="Pfam" id="PF12724">
    <property type="entry name" value="Flavodoxin_5"/>
    <property type="match status" value="1"/>
</dbReference>
<proteinExistence type="predicted"/>
<name>A0A7W4UC86_9CELL</name>
<dbReference type="RefSeq" id="WP_183294519.1">
    <property type="nucleotide sequence ID" value="NZ_JACHVX010000001.1"/>
</dbReference>
<dbReference type="AlphaFoldDB" id="A0A7W4UC86"/>
<dbReference type="InterPro" id="IPR029039">
    <property type="entry name" value="Flavoprotein-like_sf"/>
</dbReference>
<dbReference type="InterPro" id="IPR026816">
    <property type="entry name" value="Flavodoxin_dom"/>
</dbReference>
<evidence type="ECO:0000313" key="3">
    <source>
        <dbReference type="Proteomes" id="UP000518206"/>
    </source>
</evidence>
<protein>
    <submittedName>
        <fullName evidence="2">Menaquinone-dependent protoporphyrinogen oxidase</fullName>
        <ecNumber evidence="2">1.3.5.3</ecNumber>
    </submittedName>
</protein>
<comment type="caution">
    <text evidence="2">The sequence shown here is derived from an EMBL/GenBank/DDBJ whole genome shotgun (WGS) entry which is preliminary data.</text>
</comment>
<sequence length="167" mass="17866">MRILVTVASRHGATREIGTVVADVLRSSGHDVDELEPEDVGTVEPYAAVVLGSAVYAGRLGAGLRKLVERQGGQLRARPVWLFWSGPVGNPLSPPTVPDDVGVLASQSGARDPQVFGGRLDRRTLGLAERALVAMIDAEQGDFRDLDEVRAWAGRIADELAPHAARR</sequence>
<organism evidence="2 3">
    <name type="scientific">Cellulomonas cellasea</name>
    <dbReference type="NCBI Taxonomy" id="43670"/>
    <lineage>
        <taxon>Bacteria</taxon>
        <taxon>Bacillati</taxon>
        <taxon>Actinomycetota</taxon>
        <taxon>Actinomycetes</taxon>
        <taxon>Micrococcales</taxon>
        <taxon>Cellulomonadaceae</taxon>
        <taxon>Cellulomonas</taxon>
    </lineage>
</organism>
<gene>
    <name evidence="2" type="ORF">FHR80_000410</name>
</gene>
<dbReference type="PROSITE" id="PS50902">
    <property type="entry name" value="FLAVODOXIN_LIKE"/>
    <property type="match status" value="1"/>
</dbReference>
<dbReference type="EMBL" id="JACHVX010000001">
    <property type="protein sequence ID" value="MBB2921516.1"/>
    <property type="molecule type" value="Genomic_DNA"/>
</dbReference>
<evidence type="ECO:0000313" key="2">
    <source>
        <dbReference type="EMBL" id="MBB2921516.1"/>
    </source>
</evidence>
<reference evidence="2 3" key="2">
    <citation type="submission" date="2020-08" db="EMBL/GenBank/DDBJ databases">
        <authorList>
            <person name="Partida-Martinez L."/>
            <person name="Huntemann M."/>
            <person name="Clum A."/>
            <person name="Wang J."/>
            <person name="Palaniappan K."/>
            <person name="Ritter S."/>
            <person name="Chen I.-M."/>
            <person name="Stamatis D."/>
            <person name="Reddy T."/>
            <person name="O'Malley R."/>
            <person name="Daum C."/>
            <person name="Shapiro N."/>
            <person name="Ivanova N."/>
            <person name="Kyrpides N."/>
            <person name="Woyke T."/>
        </authorList>
    </citation>
    <scope>NUCLEOTIDE SEQUENCE [LARGE SCALE GENOMIC DNA]</scope>
    <source>
        <strain evidence="2 3">RAS26</strain>
    </source>
</reference>
<keyword evidence="2" id="KW-0560">Oxidoreductase</keyword>
<dbReference type="SUPFAM" id="SSF52218">
    <property type="entry name" value="Flavoproteins"/>
    <property type="match status" value="1"/>
</dbReference>
<dbReference type="GO" id="GO:0016491">
    <property type="term" value="F:oxidoreductase activity"/>
    <property type="evidence" value="ECO:0007669"/>
    <property type="project" value="UniProtKB-KW"/>
</dbReference>
<dbReference type="Gene3D" id="3.40.50.360">
    <property type="match status" value="1"/>
</dbReference>